<evidence type="ECO:0000313" key="2">
    <source>
        <dbReference type="Proteomes" id="UP000515125"/>
    </source>
</evidence>
<proteinExistence type="predicted"/>
<name>A0A6P6RW96_9EIME</name>
<keyword evidence="2" id="KW-1185">Reference proteome</keyword>
<dbReference type="GeneID" id="34619583"/>
<protein>
    <submittedName>
        <fullName evidence="3">Pre-mRNA-splicing regulator female-lethal(2)D</fullName>
    </submittedName>
</protein>
<sequence length="245" mass="27086">MEEAMAAKDREICEARAQQQQQQYQQQQHRLQQHAVAFELQTATQRAAEADRAAAARVESLQQEIQRLKELSAEAAAAALLQLQRVLGAREVEAEDLRQQILDLEARLHANDKSVQLELLRRGCDELRVQLQQQTEKAQALQEDSLLLEKARAEAMDVHMLVSADRALPRSHAVGGITTREYATESTLRGTPVLMPKCLATPAGARHLHAARSPSGYAAAPTPPARLHSHCDQLQRGVAHGLDTL</sequence>
<reference evidence="3" key="1">
    <citation type="submission" date="2025-08" db="UniProtKB">
        <authorList>
            <consortium name="RefSeq"/>
        </authorList>
    </citation>
    <scope>IDENTIFICATION</scope>
</reference>
<dbReference type="AlphaFoldDB" id="A0A6P6RW96"/>
<accession>A0A6P6RW96</accession>
<organism evidence="2 3">
    <name type="scientific">Cyclospora cayetanensis</name>
    <dbReference type="NCBI Taxonomy" id="88456"/>
    <lineage>
        <taxon>Eukaryota</taxon>
        <taxon>Sar</taxon>
        <taxon>Alveolata</taxon>
        <taxon>Apicomplexa</taxon>
        <taxon>Conoidasida</taxon>
        <taxon>Coccidia</taxon>
        <taxon>Eucoccidiorida</taxon>
        <taxon>Eimeriorina</taxon>
        <taxon>Eimeriidae</taxon>
        <taxon>Cyclospora</taxon>
    </lineage>
</organism>
<evidence type="ECO:0000313" key="3">
    <source>
        <dbReference type="RefSeq" id="XP_026192156.1"/>
    </source>
</evidence>
<gene>
    <name evidence="3" type="primary">LOC34619583</name>
</gene>
<dbReference type="Proteomes" id="UP000515125">
    <property type="component" value="Unplaced"/>
</dbReference>
<keyword evidence="1" id="KW-0175">Coiled coil</keyword>
<feature type="coiled-coil region" evidence="1">
    <location>
        <begin position="10"/>
        <end position="151"/>
    </location>
</feature>
<dbReference type="RefSeq" id="XP_026192156.1">
    <property type="nucleotide sequence ID" value="XM_026336371.1"/>
</dbReference>
<evidence type="ECO:0000256" key="1">
    <source>
        <dbReference type="SAM" id="Coils"/>
    </source>
</evidence>
<dbReference type="OrthoDB" id="348623at2759"/>